<protein>
    <submittedName>
        <fullName evidence="2">PilZ domain-containing protein</fullName>
    </submittedName>
</protein>
<name>A0ABS3AV17_9BACT</name>
<evidence type="ECO:0000313" key="2">
    <source>
        <dbReference type="EMBL" id="MBN4068611.1"/>
    </source>
</evidence>
<reference evidence="2 3" key="1">
    <citation type="submission" date="2021-02" db="EMBL/GenBank/DDBJ databases">
        <title>Activity-based single-cell genomes from oceanic crustal fluid captures similar information to metagenomic and metatranscriptomic surveys with orders of magnitude less sampling.</title>
        <authorList>
            <person name="D'Angelo T.S."/>
            <person name="Orcutt B.N."/>
        </authorList>
    </citation>
    <scope>NUCLEOTIDE SEQUENCE [LARGE SCALE GENOMIC DNA]</scope>
    <source>
        <strain evidence="2">AH-315-G02</strain>
    </source>
</reference>
<dbReference type="EMBL" id="JAFITO010000029">
    <property type="protein sequence ID" value="MBN4068611.1"/>
    <property type="molecule type" value="Genomic_DNA"/>
</dbReference>
<dbReference type="Proteomes" id="UP000717534">
    <property type="component" value="Unassembled WGS sequence"/>
</dbReference>
<gene>
    <name evidence="2" type="ORF">JYU06_03700</name>
</gene>
<organism evidence="2 3">
    <name type="scientific">Desulfotalea psychrophila</name>
    <dbReference type="NCBI Taxonomy" id="84980"/>
    <lineage>
        <taxon>Bacteria</taxon>
        <taxon>Pseudomonadati</taxon>
        <taxon>Thermodesulfobacteriota</taxon>
        <taxon>Desulfobulbia</taxon>
        <taxon>Desulfobulbales</taxon>
        <taxon>Desulfocapsaceae</taxon>
        <taxon>Desulfotalea</taxon>
    </lineage>
</organism>
<dbReference type="Gene3D" id="2.40.10.220">
    <property type="entry name" value="predicted glycosyltransferase like domains"/>
    <property type="match status" value="1"/>
</dbReference>
<keyword evidence="3" id="KW-1185">Reference proteome</keyword>
<dbReference type="InterPro" id="IPR009875">
    <property type="entry name" value="PilZ_domain"/>
</dbReference>
<accession>A0ABS3AV17</accession>
<feature type="domain" description="PilZ" evidence="1">
    <location>
        <begin position="64"/>
        <end position="152"/>
    </location>
</feature>
<sequence length="164" mass="18358">MSRDQQHGMKIQKSFVKTNDTASIRCPDCALVKNIAVGKFRNSRHTLKTRCSCGAIFLVALDFRRHYRKPTNIIGVYSLIGEHCSGGGQMQVNNISRSGVGFSVSGTHNIKAGQKALLNFRIDDKKQTELTKKVVIKNIRNNMVGCEFINQNQIGKDLGFYLRP</sequence>
<evidence type="ECO:0000313" key="3">
    <source>
        <dbReference type="Proteomes" id="UP000717534"/>
    </source>
</evidence>
<comment type="caution">
    <text evidence="2">The sequence shown here is derived from an EMBL/GenBank/DDBJ whole genome shotgun (WGS) entry which is preliminary data.</text>
</comment>
<proteinExistence type="predicted"/>
<evidence type="ECO:0000259" key="1">
    <source>
        <dbReference type="Pfam" id="PF07238"/>
    </source>
</evidence>
<dbReference type="Pfam" id="PF07238">
    <property type="entry name" value="PilZ"/>
    <property type="match status" value="1"/>
</dbReference>